<organism evidence="6 7">
    <name type="scientific">Candidatus Curtissbacteria bacterium GW2011_GWA1_40_16</name>
    <dbReference type="NCBI Taxonomy" id="1618405"/>
    <lineage>
        <taxon>Bacteria</taxon>
        <taxon>Candidatus Curtissiibacteriota</taxon>
    </lineage>
</organism>
<evidence type="ECO:0000259" key="5">
    <source>
        <dbReference type="Pfam" id="PF00535"/>
    </source>
</evidence>
<dbReference type="SUPFAM" id="SSF53448">
    <property type="entry name" value="Nucleotide-diphospho-sugar transferases"/>
    <property type="match status" value="2"/>
</dbReference>
<protein>
    <submittedName>
        <fullName evidence="6">Glycosyl transferase family 2</fullName>
    </submittedName>
</protein>
<evidence type="ECO:0000313" key="6">
    <source>
        <dbReference type="EMBL" id="KKR50859.1"/>
    </source>
</evidence>
<comment type="similarity">
    <text evidence="1">Belongs to the glycosyltransferase 2 family.</text>
</comment>
<keyword evidence="4" id="KW-0812">Transmembrane</keyword>
<keyword evidence="4" id="KW-0472">Membrane</keyword>
<dbReference type="Pfam" id="PF00535">
    <property type="entry name" value="Glycos_transf_2"/>
    <property type="match status" value="2"/>
</dbReference>
<evidence type="ECO:0000313" key="7">
    <source>
        <dbReference type="Proteomes" id="UP000034531"/>
    </source>
</evidence>
<feature type="domain" description="Glycosyltransferase 2-like" evidence="5">
    <location>
        <begin position="319"/>
        <end position="487"/>
    </location>
</feature>
<proteinExistence type="inferred from homology"/>
<accession>A0A0G0RDS0</accession>
<dbReference type="Proteomes" id="UP000034531">
    <property type="component" value="Unassembled WGS sequence"/>
</dbReference>
<evidence type="ECO:0000256" key="2">
    <source>
        <dbReference type="ARBA" id="ARBA00022676"/>
    </source>
</evidence>
<dbReference type="AlphaFoldDB" id="A0A0G0RDS0"/>
<dbReference type="PANTHER" id="PTHR43630:SF1">
    <property type="entry name" value="POLY-BETA-1,6-N-ACETYL-D-GLUCOSAMINE SYNTHASE"/>
    <property type="match status" value="1"/>
</dbReference>
<evidence type="ECO:0000256" key="4">
    <source>
        <dbReference type="SAM" id="Phobius"/>
    </source>
</evidence>
<evidence type="ECO:0000256" key="1">
    <source>
        <dbReference type="ARBA" id="ARBA00006739"/>
    </source>
</evidence>
<keyword evidence="4" id="KW-1133">Transmembrane helix</keyword>
<keyword evidence="3 6" id="KW-0808">Transferase</keyword>
<dbReference type="GO" id="GO:0016757">
    <property type="term" value="F:glycosyltransferase activity"/>
    <property type="evidence" value="ECO:0007669"/>
    <property type="project" value="UniProtKB-KW"/>
</dbReference>
<feature type="transmembrane region" description="Helical" evidence="4">
    <location>
        <begin position="561"/>
        <end position="587"/>
    </location>
</feature>
<sequence length="613" mass="69395">MKRKFALSVGIPAYNEAENITHLLDSLLRQKQDGFRLVEIIVVSDGSTDGTNELVKQYKKGPIKLIEGRSRLGQQVRQNQLLETFKGDVLAVIEADILLADENVLAELVRPFCENNPNLGMVVGQGLPIEPQGFYERILFNGLEFKRALFADWKKGINVYTAGGHSMKAMSRQFTQKLRWPKHVPEDAYTYFKLKELGLGMIRNPKARAYMRNVTTFGDRKKQVKKFISGKAALEAHFPKGWLQSEYMISPTFVLRHLIGNFRKNPVWTTLFLGELVTNRIAVLRRSAFSALHEIYSSSKKLVECQPKVEVTGHKPSISVGIPAYNEEENIGRLLESLLKQKITKGFLKEIIVVSDGSTDKTDSIIKAAGSKKISLIVHQKRMGQAVAQNDIAKHATGDVLVLLNGDVLPHANDFLDRIIEPIIYDKSVGLVGADTISSEPKTLFERVIAGSHEIKKRLYKEIDGGNNIYLCHGRGRALRRDLYKKIVWAKGFPEDAYSYIFCRMHGYKFVFCEDANVIFRSPTNINDHIKQSLRFMAGRQKIETEYKELTKKSYQIPLGVYFKVGVISAISSPVVLIGYVLINLYARILFLRKRNYSSIWDISKSSKKVVYG</sequence>
<reference evidence="6 7" key="1">
    <citation type="journal article" date="2015" name="Nature">
        <title>rRNA introns, odd ribosomes, and small enigmatic genomes across a large radiation of phyla.</title>
        <authorList>
            <person name="Brown C.T."/>
            <person name="Hug L.A."/>
            <person name="Thomas B.C."/>
            <person name="Sharon I."/>
            <person name="Castelle C.J."/>
            <person name="Singh A."/>
            <person name="Wilkins M.J."/>
            <person name="Williams K.H."/>
            <person name="Banfield J.F."/>
        </authorList>
    </citation>
    <scope>NUCLEOTIDE SEQUENCE [LARGE SCALE GENOMIC DNA]</scope>
</reference>
<dbReference type="Gene3D" id="3.90.550.10">
    <property type="entry name" value="Spore Coat Polysaccharide Biosynthesis Protein SpsA, Chain A"/>
    <property type="match status" value="2"/>
</dbReference>
<keyword evidence="2" id="KW-0328">Glycosyltransferase</keyword>
<dbReference type="PANTHER" id="PTHR43630">
    <property type="entry name" value="POLY-BETA-1,6-N-ACETYL-D-GLUCOSAMINE SYNTHASE"/>
    <property type="match status" value="1"/>
</dbReference>
<dbReference type="InterPro" id="IPR001173">
    <property type="entry name" value="Glyco_trans_2-like"/>
</dbReference>
<evidence type="ECO:0000256" key="3">
    <source>
        <dbReference type="ARBA" id="ARBA00022679"/>
    </source>
</evidence>
<dbReference type="EMBL" id="LBYI01000005">
    <property type="protein sequence ID" value="KKR50859.1"/>
    <property type="molecule type" value="Genomic_DNA"/>
</dbReference>
<comment type="caution">
    <text evidence="6">The sequence shown here is derived from an EMBL/GenBank/DDBJ whole genome shotgun (WGS) entry which is preliminary data.</text>
</comment>
<gene>
    <name evidence="6" type="ORF">UT84_C0005G0005</name>
</gene>
<dbReference type="InterPro" id="IPR029044">
    <property type="entry name" value="Nucleotide-diphossugar_trans"/>
</dbReference>
<feature type="domain" description="Glycosyltransferase 2-like" evidence="5">
    <location>
        <begin position="8"/>
        <end position="154"/>
    </location>
</feature>
<name>A0A0G0RDS0_9BACT</name>